<dbReference type="Pfam" id="PF00581">
    <property type="entry name" value="Rhodanese"/>
    <property type="match status" value="1"/>
</dbReference>
<dbReference type="PROSITE" id="PS50206">
    <property type="entry name" value="RHODANESE_3"/>
    <property type="match status" value="1"/>
</dbReference>
<protein>
    <submittedName>
        <fullName evidence="2">Rhodanese-like domain-containing protein</fullName>
    </submittedName>
</protein>
<dbReference type="EMBL" id="JACNJD010000112">
    <property type="protein sequence ID" value="MBC8176216.1"/>
    <property type="molecule type" value="Genomic_DNA"/>
</dbReference>
<dbReference type="AlphaFoldDB" id="A0A8J6MY94"/>
<reference evidence="2 3" key="1">
    <citation type="submission" date="2020-08" db="EMBL/GenBank/DDBJ databases">
        <title>Bridging the membrane lipid divide: bacteria of the FCB group superphylum have the potential to synthesize archaeal ether lipids.</title>
        <authorList>
            <person name="Villanueva L."/>
            <person name="Von Meijenfeldt F.A.B."/>
            <person name="Westbye A.B."/>
            <person name="Yadav S."/>
            <person name="Hopmans E.C."/>
            <person name="Dutilh B.E."/>
            <person name="Sinninghe Damste J.S."/>
        </authorList>
    </citation>
    <scope>NUCLEOTIDE SEQUENCE [LARGE SCALE GENOMIC DNA]</scope>
    <source>
        <strain evidence="2">NIOZ-UU27</strain>
    </source>
</reference>
<evidence type="ECO:0000313" key="2">
    <source>
        <dbReference type="EMBL" id="MBC8176216.1"/>
    </source>
</evidence>
<name>A0A8J6MY94_9DELT</name>
<dbReference type="InterPro" id="IPR001763">
    <property type="entry name" value="Rhodanese-like_dom"/>
</dbReference>
<evidence type="ECO:0000313" key="3">
    <source>
        <dbReference type="Proteomes" id="UP000650524"/>
    </source>
</evidence>
<dbReference type="CDD" id="cd00158">
    <property type="entry name" value="RHOD"/>
    <property type="match status" value="1"/>
</dbReference>
<sequence>MKHMKTILAIFIGGLILFPLLYANADNSAKPETMISKKCLKCHQGFKKMNDTLAGNFKSSSNKAKTIQMKINNGMKLVKFTKDTTIKNVPSIKKLKGTIPIRVHYKRVGEDLVATEIVAKPEMKVPKDQLIGTKKLAKLVAMGPEKGDYTLVDSRPGNLYMTAHIPTAISIPFPKMKKLSAKLPKDKNQLLIFYCEGFR</sequence>
<accession>A0A8J6MY94</accession>
<dbReference type="Proteomes" id="UP000650524">
    <property type="component" value="Unassembled WGS sequence"/>
</dbReference>
<organism evidence="2 3">
    <name type="scientific">Candidatus Desulfacyla euxinica</name>
    <dbReference type="NCBI Taxonomy" id="2841693"/>
    <lineage>
        <taxon>Bacteria</taxon>
        <taxon>Deltaproteobacteria</taxon>
        <taxon>Candidatus Desulfacyla</taxon>
    </lineage>
</organism>
<comment type="caution">
    <text evidence="2">The sequence shown here is derived from an EMBL/GenBank/DDBJ whole genome shotgun (WGS) entry which is preliminary data.</text>
</comment>
<proteinExistence type="predicted"/>
<dbReference type="InterPro" id="IPR036873">
    <property type="entry name" value="Rhodanese-like_dom_sf"/>
</dbReference>
<feature type="domain" description="Rhodanese" evidence="1">
    <location>
        <begin position="145"/>
        <end position="197"/>
    </location>
</feature>
<gene>
    <name evidence="2" type="ORF">H8E19_02340</name>
</gene>
<evidence type="ECO:0000259" key="1">
    <source>
        <dbReference type="PROSITE" id="PS50206"/>
    </source>
</evidence>
<dbReference type="Gene3D" id="3.40.250.10">
    <property type="entry name" value="Rhodanese-like domain"/>
    <property type="match status" value="1"/>
</dbReference>
<dbReference type="SUPFAM" id="SSF52821">
    <property type="entry name" value="Rhodanese/Cell cycle control phosphatase"/>
    <property type="match status" value="1"/>
</dbReference>